<keyword evidence="3" id="KW-1133">Transmembrane helix</keyword>
<dbReference type="EMBL" id="MU070257">
    <property type="protein sequence ID" value="KAF5828709.1"/>
    <property type="molecule type" value="Genomic_DNA"/>
</dbReference>
<keyword evidence="3" id="KW-0812">Transmembrane</keyword>
<dbReference type="InterPro" id="IPR007213">
    <property type="entry name" value="Ppm1/Ppm2/Tcmp"/>
</dbReference>
<keyword evidence="2" id="KW-0808">Transferase</keyword>
<evidence type="ECO:0000313" key="4">
    <source>
        <dbReference type="EMBL" id="KAF5828709.1"/>
    </source>
</evidence>
<proteinExistence type="predicted"/>
<gene>
    <name evidence="4" type="ORF">DUNSADRAFT_17193</name>
</gene>
<dbReference type="Gene3D" id="3.40.50.150">
    <property type="entry name" value="Vaccinia Virus protein VP39"/>
    <property type="match status" value="1"/>
</dbReference>
<dbReference type="PANTHER" id="PTHR43619">
    <property type="entry name" value="S-ADENOSYL-L-METHIONINE-DEPENDENT METHYLTRANSFERASE YKTD-RELATED"/>
    <property type="match status" value="1"/>
</dbReference>
<dbReference type="Pfam" id="PF04072">
    <property type="entry name" value="LCM"/>
    <property type="match status" value="2"/>
</dbReference>
<dbReference type="InterPro" id="IPR029063">
    <property type="entry name" value="SAM-dependent_MTases_sf"/>
</dbReference>
<dbReference type="SUPFAM" id="SSF53335">
    <property type="entry name" value="S-adenosyl-L-methionine-dependent methyltransferases"/>
    <property type="match status" value="1"/>
</dbReference>
<reference evidence="4" key="1">
    <citation type="submission" date="2017-08" db="EMBL/GenBank/DDBJ databases">
        <authorList>
            <person name="Polle J.E."/>
            <person name="Barry K."/>
            <person name="Cushman J."/>
            <person name="Schmutz J."/>
            <person name="Tran D."/>
            <person name="Hathwaick L.T."/>
            <person name="Yim W.C."/>
            <person name="Jenkins J."/>
            <person name="Mckie-Krisberg Z.M."/>
            <person name="Prochnik S."/>
            <person name="Lindquist E."/>
            <person name="Dockter R.B."/>
            <person name="Adam C."/>
            <person name="Molina H."/>
            <person name="Bunkerborg J."/>
            <person name="Jin E."/>
            <person name="Buchheim M."/>
            <person name="Magnuson J."/>
        </authorList>
    </citation>
    <scope>NUCLEOTIDE SEQUENCE</scope>
    <source>
        <strain evidence="4">CCAP 19/18</strain>
    </source>
</reference>
<keyword evidence="5" id="KW-1185">Reference proteome</keyword>
<evidence type="ECO:0000256" key="3">
    <source>
        <dbReference type="SAM" id="Phobius"/>
    </source>
</evidence>
<evidence type="ECO:0000256" key="2">
    <source>
        <dbReference type="ARBA" id="ARBA00022679"/>
    </source>
</evidence>
<organism evidence="4 5">
    <name type="scientific">Dunaliella salina</name>
    <name type="common">Green alga</name>
    <name type="synonym">Protococcus salinus</name>
    <dbReference type="NCBI Taxonomy" id="3046"/>
    <lineage>
        <taxon>Eukaryota</taxon>
        <taxon>Viridiplantae</taxon>
        <taxon>Chlorophyta</taxon>
        <taxon>core chlorophytes</taxon>
        <taxon>Chlorophyceae</taxon>
        <taxon>CS clade</taxon>
        <taxon>Chlamydomonadales</taxon>
        <taxon>Dunaliellaceae</taxon>
        <taxon>Dunaliella</taxon>
    </lineage>
</organism>
<evidence type="ECO:0000256" key="1">
    <source>
        <dbReference type="ARBA" id="ARBA00022603"/>
    </source>
</evidence>
<dbReference type="Proteomes" id="UP000815325">
    <property type="component" value="Unassembled WGS sequence"/>
</dbReference>
<keyword evidence="1 4" id="KW-0489">Methyltransferase</keyword>
<dbReference type="GO" id="GO:0032259">
    <property type="term" value="P:methylation"/>
    <property type="evidence" value="ECO:0007669"/>
    <property type="project" value="UniProtKB-KW"/>
</dbReference>
<sequence>MRFIPLAGTACFLVVSAGALFIFRGWKRRRYGGLESLVSYSSRIIAALRAVETQKGEGHALIMDPFAEKLAGPQAMAEVLGRRQAGDNNNNKEVAAGIPSINRLVLRTLLVDDFVRLAVRAEMSEQERHRALRCPMLRQLTDWLCGQGAVCKQVVLLGAGMDTRAWRLHFPGGVHWWEVDVAEVLEAKRTIMERAGAMMTESTSVAGRLKRGTHQLRCASYARE</sequence>
<accession>A0ABQ7G280</accession>
<evidence type="ECO:0000313" key="5">
    <source>
        <dbReference type="Proteomes" id="UP000815325"/>
    </source>
</evidence>
<dbReference type="PANTHER" id="PTHR43619:SF2">
    <property type="entry name" value="S-ADENOSYL-L-METHIONINE-DEPENDENT METHYLTRANSFERASES SUPERFAMILY PROTEIN"/>
    <property type="match status" value="1"/>
</dbReference>
<comment type="caution">
    <text evidence="4">The sequence shown here is derived from an EMBL/GenBank/DDBJ whole genome shotgun (WGS) entry which is preliminary data.</text>
</comment>
<name>A0ABQ7G280_DUNSA</name>
<keyword evidence="3" id="KW-0472">Membrane</keyword>
<dbReference type="GO" id="GO:0008168">
    <property type="term" value="F:methyltransferase activity"/>
    <property type="evidence" value="ECO:0007669"/>
    <property type="project" value="UniProtKB-KW"/>
</dbReference>
<protein>
    <submittedName>
        <fullName evidence="4">S-adenosyl-L-methionine-dependent methyltransferase</fullName>
    </submittedName>
</protein>
<feature type="transmembrane region" description="Helical" evidence="3">
    <location>
        <begin position="6"/>
        <end position="23"/>
    </location>
</feature>